<sequence length="795" mass="93008">MTTNVSEDRKRLKDLLTDASEIERELLKKQEQQKKRVKSPENIVDLDDETEFLRNNLKDVYEDILMIDLKIANENNIEEKLWRNVFYSHIEELRQKLRKVKPEKVTEHQSAFLELCRYLDLGTGFYHTIVNSLKIRENIDLDRIGIEIFKNNVNSSATASRSASKYRRRELSAECIQRCLIHLGDFARYRETLLDANEKRWEFARQFYTKAARVYCENGKAQAQLALLATYSDNELDVVYWYCFSLSTKQPPSISLENLKVFYSKFAQKAQQINEITNNVLDFVTNFMIIHRYIYEKNVEKLEKLMENGDVEEIVHHFEYLLLSSESNLHNLSTILKKIIFILIFTIWDLRNGPVQNRIIEFRNLQSLTIGLAFGLLIPVFKNINSFLNSEDAEIKINHTGSVIKLFFPIVILWCEYLGTLTDLLSQLYSYSKSIDKENQRIPGMFLMNLKNFFKSFINIINHPKVSSSLSTNDDSYEIAKRAISEDKEFLGIIPLRVIHQDINYNVSGSVDMLKVRIARLINFGKKISEIKLLDLLEYNESSSQFIMIDEELKKKERQRVMKVMAQQRLLDQVNDLEDKVKNIKPQHSQQTSIPGSFVASKDSKPLKHCVVDISVFLNHLNSVKKWIAEAKCIVIVPLEVIDSLDIIKKGNNKENVRARDAIRFLDQQFHKRQQQISKVKQNEKEDELFIRAQKTNERLPQWNCSENYLIGSEIDKSEDAIYKDQKDLESDDLNLKEKKFDIMDIPQEYRPLISCWLYYAYMSKMDEILFVSEDQNLKKYAKMFGISVVGVGLI</sequence>
<name>A0A397SLC6_9GLOM</name>
<feature type="domain" description="PIN" evidence="8">
    <location>
        <begin position="610"/>
        <end position="790"/>
    </location>
</feature>
<dbReference type="PANTHER" id="PTHR15696:SF0">
    <property type="entry name" value="TELOMERASE-BINDING PROTEIN EST1A"/>
    <property type="match status" value="1"/>
</dbReference>
<dbReference type="GO" id="GO:0005737">
    <property type="term" value="C:cytoplasm"/>
    <property type="evidence" value="ECO:0007669"/>
    <property type="project" value="UniProtKB-SubCell"/>
</dbReference>
<evidence type="ECO:0000256" key="3">
    <source>
        <dbReference type="ARBA" id="ARBA00022490"/>
    </source>
</evidence>
<dbReference type="InterPro" id="IPR045153">
    <property type="entry name" value="Est1/Ebs1-like"/>
</dbReference>
<dbReference type="OrthoDB" id="69928at2759"/>
<dbReference type="InterPro" id="IPR019458">
    <property type="entry name" value="Est1-like_N"/>
</dbReference>
<evidence type="ECO:0000313" key="9">
    <source>
        <dbReference type="EMBL" id="RIA85426.1"/>
    </source>
</evidence>
<dbReference type="GO" id="GO:0005697">
    <property type="term" value="C:telomerase holoenzyme complex"/>
    <property type="evidence" value="ECO:0007669"/>
    <property type="project" value="TreeGrafter"/>
</dbReference>
<dbReference type="InterPro" id="IPR011990">
    <property type="entry name" value="TPR-like_helical_dom_sf"/>
</dbReference>
<comment type="caution">
    <text evidence="9">The sequence shown here is derived from an EMBL/GenBank/DDBJ whole genome shotgun (WGS) entry which is preliminary data.</text>
</comment>
<dbReference type="Gene3D" id="3.40.50.1010">
    <property type="entry name" value="5'-nuclease"/>
    <property type="match status" value="1"/>
</dbReference>
<keyword evidence="5" id="KW-0175">Coiled coil</keyword>
<dbReference type="Pfam" id="PF13638">
    <property type="entry name" value="PIN_4"/>
    <property type="match status" value="1"/>
</dbReference>
<accession>A0A397SLC6</accession>
<dbReference type="Gene3D" id="1.25.40.10">
    <property type="entry name" value="Tetratricopeptide repeat domain"/>
    <property type="match status" value="1"/>
</dbReference>
<dbReference type="EMBL" id="QKYT01000427">
    <property type="protein sequence ID" value="RIA85426.1"/>
    <property type="molecule type" value="Genomic_DNA"/>
</dbReference>
<dbReference type="GO" id="GO:0070034">
    <property type="term" value="F:telomerase RNA binding"/>
    <property type="evidence" value="ECO:0007669"/>
    <property type="project" value="TreeGrafter"/>
</dbReference>
<keyword evidence="3" id="KW-0963">Cytoplasm</keyword>
<dbReference type="Proteomes" id="UP000265703">
    <property type="component" value="Unassembled WGS sequence"/>
</dbReference>
<evidence type="ECO:0008006" key="11">
    <source>
        <dbReference type="Google" id="ProtNLM"/>
    </source>
</evidence>
<feature type="domain" description="DNA/RNA-binding" evidence="6">
    <location>
        <begin position="204"/>
        <end position="497"/>
    </location>
</feature>
<evidence type="ECO:0000256" key="4">
    <source>
        <dbReference type="ARBA" id="ARBA00023242"/>
    </source>
</evidence>
<proteinExistence type="predicted"/>
<evidence type="ECO:0000313" key="10">
    <source>
        <dbReference type="Proteomes" id="UP000265703"/>
    </source>
</evidence>
<keyword evidence="4" id="KW-0539">Nucleus</keyword>
<evidence type="ECO:0000259" key="7">
    <source>
        <dbReference type="Pfam" id="PF10374"/>
    </source>
</evidence>
<dbReference type="InterPro" id="IPR018834">
    <property type="entry name" value="DNA/RNA-bd_Est1-type"/>
</dbReference>
<dbReference type="Pfam" id="PF10373">
    <property type="entry name" value="EST1_DNA_bind"/>
    <property type="match status" value="1"/>
</dbReference>
<feature type="domain" description="Telomerase activating protein Est1-like N-terminal" evidence="7">
    <location>
        <begin position="77"/>
        <end position="193"/>
    </location>
</feature>
<evidence type="ECO:0000259" key="8">
    <source>
        <dbReference type="Pfam" id="PF13638"/>
    </source>
</evidence>
<evidence type="ECO:0000256" key="1">
    <source>
        <dbReference type="ARBA" id="ARBA00004123"/>
    </source>
</evidence>
<dbReference type="STRING" id="658196.A0A397SLC6"/>
<reference evidence="9 10" key="1">
    <citation type="submission" date="2018-06" db="EMBL/GenBank/DDBJ databases">
        <title>Comparative genomics reveals the genomic features of Rhizophagus irregularis, R. cerebriforme, R. diaphanum and Gigaspora rosea, and their symbiotic lifestyle signature.</title>
        <authorList>
            <person name="Morin E."/>
            <person name="San Clemente H."/>
            <person name="Chen E.C.H."/>
            <person name="De La Providencia I."/>
            <person name="Hainaut M."/>
            <person name="Kuo A."/>
            <person name="Kohler A."/>
            <person name="Murat C."/>
            <person name="Tang N."/>
            <person name="Roy S."/>
            <person name="Loubradou J."/>
            <person name="Henrissat B."/>
            <person name="Grigoriev I.V."/>
            <person name="Corradi N."/>
            <person name="Roux C."/>
            <person name="Martin F.M."/>
        </authorList>
    </citation>
    <scope>NUCLEOTIDE SEQUENCE [LARGE SCALE GENOMIC DNA]</scope>
    <source>
        <strain evidence="9 10">DAOM 227022</strain>
    </source>
</reference>
<dbReference type="PANTHER" id="PTHR15696">
    <property type="entry name" value="SMG-7 SUPPRESSOR WITH MORPHOLOGICAL EFFECT ON GENITALIA PROTEIN 7"/>
    <property type="match status" value="1"/>
</dbReference>
<protein>
    <recommendedName>
        <fullName evidence="11">PIN domain-containing protein</fullName>
    </recommendedName>
</protein>
<evidence type="ECO:0000259" key="6">
    <source>
        <dbReference type="Pfam" id="PF10373"/>
    </source>
</evidence>
<dbReference type="GO" id="GO:0000184">
    <property type="term" value="P:nuclear-transcribed mRNA catabolic process, nonsense-mediated decay"/>
    <property type="evidence" value="ECO:0007669"/>
    <property type="project" value="TreeGrafter"/>
</dbReference>
<dbReference type="Pfam" id="PF10374">
    <property type="entry name" value="EST1"/>
    <property type="match status" value="1"/>
</dbReference>
<dbReference type="InterPro" id="IPR002716">
    <property type="entry name" value="PIN_dom"/>
</dbReference>
<organism evidence="9 10">
    <name type="scientific">Glomus cerebriforme</name>
    <dbReference type="NCBI Taxonomy" id="658196"/>
    <lineage>
        <taxon>Eukaryota</taxon>
        <taxon>Fungi</taxon>
        <taxon>Fungi incertae sedis</taxon>
        <taxon>Mucoromycota</taxon>
        <taxon>Glomeromycotina</taxon>
        <taxon>Glomeromycetes</taxon>
        <taxon>Glomerales</taxon>
        <taxon>Glomeraceae</taxon>
        <taxon>Glomus</taxon>
    </lineage>
</organism>
<feature type="coiled-coil region" evidence="5">
    <location>
        <begin position="5"/>
        <end position="32"/>
    </location>
</feature>
<keyword evidence="10" id="KW-1185">Reference proteome</keyword>
<dbReference type="GO" id="GO:0042162">
    <property type="term" value="F:telomeric DNA binding"/>
    <property type="evidence" value="ECO:0007669"/>
    <property type="project" value="TreeGrafter"/>
</dbReference>
<comment type="subcellular location">
    <subcellularLocation>
        <location evidence="2">Cytoplasm</location>
    </subcellularLocation>
    <subcellularLocation>
        <location evidence="1">Nucleus</location>
    </subcellularLocation>
</comment>
<evidence type="ECO:0000256" key="2">
    <source>
        <dbReference type="ARBA" id="ARBA00004496"/>
    </source>
</evidence>
<gene>
    <name evidence="9" type="ORF">C1645_741585</name>
</gene>
<dbReference type="AlphaFoldDB" id="A0A397SLC6"/>
<dbReference type="SUPFAM" id="SSF48452">
    <property type="entry name" value="TPR-like"/>
    <property type="match status" value="1"/>
</dbReference>
<evidence type="ECO:0000256" key="5">
    <source>
        <dbReference type="SAM" id="Coils"/>
    </source>
</evidence>